<comment type="subcellular location">
    <subcellularLocation>
        <location evidence="1">Cell membrane</location>
        <topology evidence="1">Multi-pass membrane protein</topology>
    </subcellularLocation>
</comment>
<reference evidence="8 9" key="1">
    <citation type="journal article" date="2022" name="ISME Commun">
        <title>Vulcanimicrobium alpinus gen. nov. sp. nov., the first cultivated representative of the candidate phylum 'Eremiobacterota', is a metabolically versatile aerobic anoxygenic phototroph.</title>
        <authorList>
            <person name="Yabe S."/>
            <person name="Muto K."/>
            <person name="Abe K."/>
            <person name="Yokota A."/>
            <person name="Staudigel H."/>
            <person name="Tebo B.M."/>
        </authorList>
    </citation>
    <scope>NUCLEOTIDE SEQUENCE [LARGE SCALE GENOMIC DNA]</scope>
    <source>
        <strain evidence="8 9">WC8-2</strain>
    </source>
</reference>
<feature type="transmembrane region" description="Helical" evidence="7">
    <location>
        <begin position="44"/>
        <end position="68"/>
    </location>
</feature>
<sequence length="236" mass="25071">MTLHAWLPFAGLALLVSLVPGPAVVAVVSSALRGGFAASLRTNAGVLVGDAVFVAAAVAGLGTLLVASHPLFTAVKWIGIVYLAYLGVRALLDRTPAFEPRPNDAGRAFRLGLATQLANPKVILFFGALLPQFATRRDPSPSSSRSSARRSSRAICWSSRATVRSRTARARCCAPRAQRALRHASPASRCWGPPRASPPNADLGGDRRGDCFDEDVERGAVERVAVTCDRAYANRR</sequence>
<evidence type="ECO:0008006" key="10">
    <source>
        <dbReference type="Google" id="ProtNLM"/>
    </source>
</evidence>
<proteinExistence type="predicted"/>
<dbReference type="PANTHER" id="PTHR30086">
    <property type="entry name" value="ARGININE EXPORTER PROTEIN ARGO"/>
    <property type="match status" value="1"/>
</dbReference>
<evidence type="ECO:0000256" key="3">
    <source>
        <dbReference type="ARBA" id="ARBA00022692"/>
    </source>
</evidence>
<dbReference type="InterPro" id="IPR001123">
    <property type="entry name" value="LeuE-type"/>
</dbReference>
<dbReference type="Pfam" id="PF01810">
    <property type="entry name" value="LysE"/>
    <property type="match status" value="1"/>
</dbReference>
<dbReference type="GO" id="GO:0005886">
    <property type="term" value="C:plasma membrane"/>
    <property type="evidence" value="ECO:0007669"/>
    <property type="project" value="UniProtKB-SubCell"/>
</dbReference>
<evidence type="ECO:0000256" key="6">
    <source>
        <dbReference type="SAM" id="MobiDB-lite"/>
    </source>
</evidence>
<keyword evidence="2" id="KW-1003">Cell membrane</keyword>
<keyword evidence="9" id="KW-1185">Reference proteome</keyword>
<keyword evidence="4 7" id="KW-1133">Transmembrane helix</keyword>
<evidence type="ECO:0000313" key="9">
    <source>
        <dbReference type="Proteomes" id="UP001317532"/>
    </source>
</evidence>
<evidence type="ECO:0000313" key="8">
    <source>
        <dbReference type="EMBL" id="BDE06960.1"/>
    </source>
</evidence>
<dbReference type="KEGG" id="vab:WPS_22360"/>
<gene>
    <name evidence="8" type="ORF">WPS_22360</name>
</gene>
<accession>A0AAN2C9W0</accession>
<feature type="transmembrane region" description="Helical" evidence="7">
    <location>
        <begin position="74"/>
        <end position="92"/>
    </location>
</feature>
<keyword evidence="3 7" id="KW-0812">Transmembrane</keyword>
<feature type="region of interest" description="Disordered" evidence="6">
    <location>
        <begin position="184"/>
        <end position="209"/>
    </location>
</feature>
<keyword evidence="5 7" id="KW-0472">Membrane</keyword>
<evidence type="ECO:0000256" key="5">
    <source>
        <dbReference type="ARBA" id="ARBA00023136"/>
    </source>
</evidence>
<evidence type="ECO:0000256" key="4">
    <source>
        <dbReference type="ARBA" id="ARBA00022989"/>
    </source>
</evidence>
<name>A0AAN2C9W0_UNVUL</name>
<dbReference type="Proteomes" id="UP001317532">
    <property type="component" value="Chromosome"/>
</dbReference>
<dbReference type="AlphaFoldDB" id="A0AAN2C9W0"/>
<organism evidence="8 9">
    <name type="scientific">Vulcanimicrobium alpinum</name>
    <dbReference type="NCBI Taxonomy" id="3016050"/>
    <lineage>
        <taxon>Bacteria</taxon>
        <taxon>Bacillati</taxon>
        <taxon>Vulcanimicrobiota</taxon>
        <taxon>Vulcanimicrobiia</taxon>
        <taxon>Vulcanimicrobiales</taxon>
        <taxon>Vulcanimicrobiaceae</taxon>
        <taxon>Vulcanimicrobium</taxon>
    </lineage>
</organism>
<dbReference type="EMBL" id="AP025523">
    <property type="protein sequence ID" value="BDE06960.1"/>
    <property type="molecule type" value="Genomic_DNA"/>
</dbReference>
<feature type="transmembrane region" description="Helical" evidence="7">
    <location>
        <begin position="6"/>
        <end position="32"/>
    </location>
</feature>
<evidence type="ECO:0000256" key="1">
    <source>
        <dbReference type="ARBA" id="ARBA00004651"/>
    </source>
</evidence>
<dbReference type="PANTHER" id="PTHR30086:SF20">
    <property type="entry name" value="ARGININE EXPORTER PROTEIN ARGO-RELATED"/>
    <property type="match status" value="1"/>
</dbReference>
<evidence type="ECO:0000256" key="7">
    <source>
        <dbReference type="SAM" id="Phobius"/>
    </source>
</evidence>
<evidence type="ECO:0000256" key="2">
    <source>
        <dbReference type="ARBA" id="ARBA00022475"/>
    </source>
</evidence>
<dbReference type="GO" id="GO:0015171">
    <property type="term" value="F:amino acid transmembrane transporter activity"/>
    <property type="evidence" value="ECO:0007669"/>
    <property type="project" value="TreeGrafter"/>
</dbReference>
<protein>
    <recommendedName>
        <fullName evidence="10">LysE family translocator</fullName>
    </recommendedName>
</protein>